<sequence length="862" mass="87706">MTVTKLLAARGARTHRRAWAAVFAALTLTSLLLGAFALAIASVGLGHARSERYAGADLVVAGDQGTRYTAKPWGGDPETAHTGLTERVRVPRQALSVVRNVPGVAAAVADDVFQAGVEARGAGRARAATGRPWTAAALAPYRLREGREPRRADEVVVGAGADEFEVGGPQDGAHPADRLTVRVNGTPTTYTVVGIARAPSNELYFTVARAAALAGSPGSTAALGVRLEEGTRSGEVAARVRRALDRADVRSVGERAAGDPAPLRVLTGDDKGDAEFLDAEPARATMLSLLGAVSATVVLVALLIVTATVVQALRQRSHELALLRAVGATPRQVRTAVGREAVRIAVVAAATGAVGAYPAWWGLRALLAARGALPEGLELPLPAPVWPTPLIAVALTVVVAYTAALTGCAATVRVSPARAPHENTPGKPRWIAGLALLGIGVSSAGTATTQAGDAAAAAAGAAAVTMVIACALLGPWIARGAMRVLAAPLRRFGGPAGHLAAAGCTARAASFGAAITPIVLVTAFVGVQLSGAATMTRAADSQAHQALRAGLAVSVVGGLPDGALARVREVSGVGAATAVVPGTVVLARREAGSPELRRLPVLGITPQGRTGALAPGDGEGTLRALRPGTVAVGADRARSLDVRPGSRVTLRFGDGTETRPRVVATYRRSLALGDFLLPRADLLHHASTPAADRILIVPAPHTDRSGLIEALKAAVPGALVDGDPGPPLADAEDRAPNEVLTAAAVGAIGGFTVIAVLSTLSLIMIGRAPELRLLRLAGAGRRQLRRMLGFEAAATALTGLVVGAAVASVPLLAFSVATAGSMPCLPSTQCALIVGVVAVTAWTGTLWPVRRTLRGRWPGNER</sequence>
<evidence type="ECO:0000259" key="8">
    <source>
        <dbReference type="Pfam" id="PF02687"/>
    </source>
</evidence>
<evidence type="ECO:0000256" key="7">
    <source>
        <dbReference type="SAM" id="Phobius"/>
    </source>
</evidence>
<feature type="transmembrane region" description="Helical" evidence="7">
    <location>
        <begin position="430"/>
        <end position="448"/>
    </location>
</feature>
<dbReference type="PANTHER" id="PTHR30572:SF4">
    <property type="entry name" value="ABC TRANSPORTER PERMEASE YTRF"/>
    <property type="match status" value="1"/>
</dbReference>
<feature type="transmembrane region" description="Helical" evidence="7">
    <location>
        <begin position="787"/>
        <end position="811"/>
    </location>
</feature>
<dbReference type="PANTHER" id="PTHR30572">
    <property type="entry name" value="MEMBRANE COMPONENT OF TRANSPORTER-RELATED"/>
    <property type="match status" value="1"/>
</dbReference>
<feature type="transmembrane region" description="Helical" evidence="7">
    <location>
        <begin position="286"/>
        <end position="310"/>
    </location>
</feature>
<gene>
    <name evidence="9" type="ORF">B1H18_22235</name>
</gene>
<evidence type="ECO:0000256" key="2">
    <source>
        <dbReference type="ARBA" id="ARBA00022475"/>
    </source>
</evidence>
<feature type="transmembrane region" description="Helical" evidence="7">
    <location>
        <begin position="739"/>
        <end position="766"/>
    </location>
</feature>
<dbReference type="InterPro" id="IPR050250">
    <property type="entry name" value="Macrolide_Exporter_MacB"/>
</dbReference>
<feature type="transmembrane region" description="Helical" evidence="7">
    <location>
        <begin position="341"/>
        <end position="360"/>
    </location>
</feature>
<dbReference type="GO" id="GO:0022857">
    <property type="term" value="F:transmembrane transporter activity"/>
    <property type="evidence" value="ECO:0007669"/>
    <property type="project" value="TreeGrafter"/>
</dbReference>
<reference evidence="9 10" key="1">
    <citation type="submission" date="2017-02" db="EMBL/GenBank/DDBJ databases">
        <title>Draft Genome Sequence of Streptomyces tsukubaensis F601, a Producer of the immunosuppressant tacrolimus FK506.</title>
        <authorList>
            <person name="Zong G."/>
            <person name="Zhong C."/>
            <person name="Fu J."/>
            <person name="Qin R."/>
            <person name="Cao G."/>
        </authorList>
    </citation>
    <scope>NUCLEOTIDE SEQUENCE [LARGE SCALE GENOMIC DNA]</scope>
    <source>
        <strain evidence="9 10">F601</strain>
    </source>
</reference>
<dbReference type="AlphaFoldDB" id="A0A1V4A4T5"/>
<evidence type="ECO:0000313" key="10">
    <source>
        <dbReference type="Proteomes" id="UP000190539"/>
    </source>
</evidence>
<accession>A0A1V4A4T5</accession>
<keyword evidence="3 7" id="KW-0812">Transmembrane</keyword>
<feature type="transmembrane region" description="Helical" evidence="7">
    <location>
        <begin position="831"/>
        <end position="849"/>
    </location>
</feature>
<dbReference type="RefSeq" id="WP_077970344.1">
    <property type="nucleotide sequence ID" value="NZ_CP045178.1"/>
</dbReference>
<proteinExistence type="inferred from homology"/>
<keyword evidence="10" id="KW-1185">Reference proteome</keyword>
<evidence type="ECO:0000256" key="1">
    <source>
        <dbReference type="ARBA" id="ARBA00004651"/>
    </source>
</evidence>
<protein>
    <submittedName>
        <fullName evidence="9">ABC transporter permease</fullName>
    </submittedName>
</protein>
<feature type="transmembrane region" description="Helical" evidence="7">
    <location>
        <begin position="499"/>
        <end position="527"/>
    </location>
</feature>
<comment type="similarity">
    <text evidence="6">Belongs to the ABC-4 integral membrane protein family.</text>
</comment>
<evidence type="ECO:0000256" key="5">
    <source>
        <dbReference type="ARBA" id="ARBA00023136"/>
    </source>
</evidence>
<dbReference type="Proteomes" id="UP000190539">
    <property type="component" value="Unassembled WGS sequence"/>
</dbReference>
<feature type="domain" description="ABC3 transporter permease C-terminal" evidence="8">
    <location>
        <begin position="750"/>
        <end position="852"/>
    </location>
</feature>
<evidence type="ECO:0000313" key="9">
    <source>
        <dbReference type="EMBL" id="OON75590.1"/>
    </source>
</evidence>
<dbReference type="EMBL" id="MVFC01000021">
    <property type="protein sequence ID" value="OON75590.1"/>
    <property type="molecule type" value="Genomic_DNA"/>
</dbReference>
<evidence type="ECO:0000256" key="6">
    <source>
        <dbReference type="ARBA" id="ARBA00038076"/>
    </source>
</evidence>
<evidence type="ECO:0000256" key="3">
    <source>
        <dbReference type="ARBA" id="ARBA00022692"/>
    </source>
</evidence>
<keyword evidence="4 7" id="KW-1133">Transmembrane helix</keyword>
<dbReference type="OrthoDB" id="3223244at2"/>
<keyword evidence="2" id="KW-1003">Cell membrane</keyword>
<organism evidence="9 10">
    <name type="scientific">Streptomyces tsukubensis</name>
    <dbReference type="NCBI Taxonomy" id="83656"/>
    <lineage>
        <taxon>Bacteria</taxon>
        <taxon>Bacillati</taxon>
        <taxon>Actinomycetota</taxon>
        <taxon>Actinomycetes</taxon>
        <taxon>Kitasatosporales</taxon>
        <taxon>Streptomycetaceae</taxon>
        <taxon>Streptomyces</taxon>
    </lineage>
</organism>
<comment type="caution">
    <text evidence="9">The sequence shown here is derived from an EMBL/GenBank/DDBJ whole genome shotgun (WGS) entry which is preliminary data.</text>
</comment>
<dbReference type="Pfam" id="PF02687">
    <property type="entry name" value="FtsX"/>
    <property type="match status" value="2"/>
</dbReference>
<dbReference type="GO" id="GO:0005886">
    <property type="term" value="C:plasma membrane"/>
    <property type="evidence" value="ECO:0007669"/>
    <property type="project" value="UniProtKB-SubCell"/>
</dbReference>
<dbReference type="InterPro" id="IPR003838">
    <property type="entry name" value="ABC3_permease_C"/>
</dbReference>
<keyword evidence="5 7" id="KW-0472">Membrane</keyword>
<feature type="transmembrane region" description="Helical" evidence="7">
    <location>
        <begin position="454"/>
        <end position="478"/>
    </location>
</feature>
<evidence type="ECO:0000256" key="4">
    <source>
        <dbReference type="ARBA" id="ARBA00022989"/>
    </source>
</evidence>
<comment type="subcellular location">
    <subcellularLocation>
        <location evidence="1">Cell membrane</location>
        <topology evidence="1">Multi-pass membrane protein</topology>
    </subcellularLocation>
</comment>
<feature type="domain" description="ABC3 transporter permease C-terminal" evidence="8">
    <location>
        <begin position="293"/>
        <end position="404"/>
    </location>
</feature>
<name>A0A1V4A4T5_9ACTN</name>
<dbReference type="STRING" id="83656.B1H18_22235"/>
<feature type="transmembrane region" description="Helical" evidence="7">
    <location>
        <begin position="390"/>
        <end position="410"/>
    </location>
</feature>